<proteinExistence type="predicted"/>
<dbReference type="Proteomes" id="UP000467130">
    <property type="component" value="Chromosome"/>
</dbReference>
<dbReference type="EMBL" id="AP022587">
    <property type="protein sequence ID" value="BBY22210.1"/>
    <property type="molecule type" value="Genomic_DNA"/>
</dbReference>
<dbReference type="KEGG" id="msto:MSTO_24150"/>
<accession>A0A7I7Q787</accession>
<dbReference type="InterPro" id="IPR029041">
    <property type="entry name" value="FAD-linked_oxidoreductase-like"/>
</dbReference>
<gene>
    <name evidence="2" type="primary">metF</name>
    <name evidence="2" type="ORF">MSTO_24150</name>
</gene>
<evidence type="ECO:0000313" key="3">
    <source>
        <dbReference type="Proteomes" id="UP000467130"/>
    </source>
</evidence>
<dbReference type="AlphaFoldDB" id="A0A7I7Q787"/>
<keyword evidence="3" id="KW-1185">Reference proteome</keyword>
<dbReference type="GO" id="GO:0035999">
    <property type="term" value="P:tetrahydrofolate interconversion"/>
    <property type="evidence" value="ECO:0007669"/>
    <property type="project" value="UniProtKB-UniPathway"/>
</dbReference>
<protein>
    <submittedName>
        <fullName evidence="2">Methylenetetrahydrofolate reductase</fullName>
    </submittedName>
</protein>
<dbReference type="RefSeq" id="WP_197939594.1">
    <property type="nucleotide sequence ID" value="NZ_AP022587.1"/>
</dbReference>
<dbReference type="SUPFAM" id="SSF51730">
    <property type="entry name" value="FAD-linked oxidoreductase"/>
    <property type="match status" value="1"/>
</dbReference>
<keyword evidence="1" id="KW-0560">Oxidoreductase</keyword>
<organism evidence="2 3">
    <name type="scientific">Mycobacterium stomatepiae</name>
    <dbReference type="NCBI Taxonomy" id="470076"/>
    <lineage>
        <taxon>Bacteria</taxon>
        <taxon>Bacillati</taxon>
        <taxon>Actinomycetota</taxon>
        <taxon>Actinomycetes</taxon>
        <taxon>Mycobacteriales</taxon>
        <taxon>Mycobacteriaceae</taxon>
        <taxon>Mycobacterium</taxon>
        <taxon>Mycobacterium simiae complex</taxon>
    </lineage>
</organism>
<sequence>MISAEAVPRLLKDFSLEMTGKDVAELAEARPVIPAGTKVNITYLGTEGFDVRLRAAAAVKEAGFQPIPHIAARRLTSRSELERYLAALQRLNASAHVFVVGGDPATPEGPYDSALALIESGLLGRAGVRSVGISGYPDGHPGIPAARLWTALDDKAAALAAQGLAGSITTQFGFDVDRVVAWLTQLRQRGINLPVRIGVPGPAGIRRLLSYATRFGVSASAGIARKFGFSLTNLLGTVGPEAFVTELAQRSTTADLGEVLVHFYTFGGLRATAGWVHEHGATR</sequence>
<reference evidence="2 3" key="1">
    <citation type="journal article" date="2019" name="Emerg. Microbes Infect.">
        <title>Comprehensive subspecies identification of 175 nontuberculous mycobacteria species based on 7547 genomic profiles.</title>
        <authorList>
            <person name="Matsumoto Y."/>
            <person name="Kinjo T."/>
            <person name="Motooka D."/>
            <person name="Nabeya D."/>
            <person name="Jung N."/>
            <person name="Uechi K."/>
            <person name="Horii T."/>
            <person name="Iida T."/>
            <person name="Fujita J."/>
            <person name="Nakamura S."/>
        </authorList>
    </citation>
    <scope>NUCLEOTIDE SEQUENCE [LARGE SCALE GENOMIC DNA]</scope>
    <source>
        <strain evidence="2 3">JCM 17783</strain>
    </source>
</reference>
<evidence type="ECO:0000256" key="1">
    <source>
        <dbReference type="ARBA" id="ARBA00023002"/>
    </source>
</evidence>
<name>A0A7I7Q787_9MYCO</name>
<dbReference type="Gene3D" id="3.20.20.220">
    <property type="match status" value="1"/>
</dbReference>
<dbReference type="GO" id="GO:0016491">
    <property type="term" value="F:oxidoreductase activity"/>
    <property type="evidence" value="ECO:0007669"/>
    <property type="project" value="UniProtKB-KW"/>
</dbReference>
<evidence type="ECO:0000313" key="2">
    <source>
        <dbReference type="EMBL" id="BBY22210.1"/>
    </source>
</evidence>
<dbReference type="UniPathway" id="UPA00193"/>